<evidence type="ECO:0000313" key="3">
    <source>
        <dbReference type="Proteomes" id="UP000800041"/>
    </source>
</evidence>
<proteinExistence type="predicted"/>
<dbReference type="Proteomes" id="UP000800041">
    <property type="component" value="Unassembled WGS sequence"/>
</dbReference>
<protein>
    <submittedName>
        <fullName evidence="2">Uncharacterized protein</fullName>
    </submittedName>
</protein>
<dbReference type="AlphaFoldDB" id="A0A6G1H428"/>
<reference evidence="2" key="1">
    <citation type="journal article" date="2020" name="Stud. Mycol.">
        <title>101 Dothideomycetes genomes: a test case for predicting lifestyles and emergence of pathogens.</title>
        <authorList>
            <person name="Haridas S."/>
            <person name="Albert R."/>
            <person name="Binder M."/>
            <person name="Bloem J."/>
            <person name="Labutti K."/>
            <person name="Salamov A."/>
            <person name="Andreopoulos B."/>
            <person name="Baker S."/>
            <person name="Barry K."/>
            <person name="Bills G."/>
            <person name="Bluhm B."/>
            <person name="Cannon C."/>
            <person name="Castanera R."/>
            <person name="Culley D."/>
            <person name="Daum C."/>
            <person name="Ezra D."/>
            <person name="Gonzalez J."/>
            <person name="Henrissat B."/>
            <person name="Kuo A."/>
            <person name="Liang C."/>
            <person name="Lipzen A."/>
            <person name="Lutzoni F."/>
            <person name="Magnuson J."/>
            <person name="Mondo S."/>
            <person name="Nolan M."/>
            <person name="Ohm R."/>
            <person name="Pangilinan J."/>
            <person name="Park H.-J."/>
            <person name="Ramirez L."/>
            <person name="Alfaro M."/>
            <person name="Sun H."/>
            <person name="Tritt A."/>
            <person name="Yoshinaga Y."/>
            <person name="Zwiers L.-H."/>
            <person name="Turgeon B."/>
            <person name="Goodwin S."/>
            <person name="Spatafora J."/>
            <person name="Crous P."/>
            <person name="Grigoriev I."/>
        </authorList>
    </citation>
    <scope>NUCLEOTIDE SEQUENCE</scope>
    <source>
        <strain evidence="2">CBS 113979</strain>
    </source>
</reference>
<gene>
    <name evidence="2" type="ORF">K402DRAFT_392563</name>
</gene>
<evidence type="ECO:0000313" key="2">
    <source>
        <dbReference type="EMBL" id="KAF1987759.1"/>
    </source>
</evidence>
<dbReference type="EMBL" id="ML977151">
    <property type="protein sequence ID" value="KAF1987759.1"/>
    <property type="molecule type" value="Genomic_DNA"/>
</dbReference>
<sequence>MSTVGVLLPASAPQSAPLFTLSQSHQPAPRQSGPESSTAAWIRRLRVDGRGWLAGRQAGRCCARPADAVFPSRIDL</sequence>
<name>A0A6G1H428_9PEZI</name>
<feature type="region of interest" description="Disordered" evidence="1">
    <location>
        <begin position="18"/>
        <end position="39"/>
    </location>
</feature>
<keyword evidence="3" id="KW-1185">Reference proteome</keyword>
<evidence type="ECO:0000256" key="1">
    <source>
        <dbReference type="SAM" id="MobiDB-lite"/>
    </source>
</evidence>
<organism evidence="2 3">
    <name type="scientific">Aulographum hederae CBS 113979</name>
    <dbReference type="NCBI Taxonomy" id="1176131"/>
    <lineage>
        <taxon>Eukaryota</taxon>
        <taxon>Fungi</taxon>
        <taxon>Dikarya</taxon>
        <taxon>Ascomycota</taxon>
        <taxon>Pezizomycotina</taxon>
        <taxon>Dothideomycetes</taxon>
        <taxon>Pleosporomycetidae</taxon>
        <taxon>Aulographales</taxon>
        <taxon>Aulographaceae</taxon>
    </lineage>
</organism>
<accession>A0A6G1H428</accession>